<dbReference type="Pfam" id="PF00026">
    <property type="entry name" value="Asp"/>
    <property type="match status" value="1"/>
</dbReference>
<evidence type="ECO:0000256" key="4">
    <source>
        <dbReference type="ARBA" id="ARBA00022750"/>
    </source>
</evidence>
<dbReference type="GO" id="GO:0006508">
    <property type="term" value="P:proteolysis"/>
    <property type="evidence" value="ECO:0007669"/>
    <property type="project" value="UniProtKB-KW"/>
</dbReference>
<evidence type="ECO:0000313" key="13">
    <source>
        <dbReference type="Proteomes" id="UP000243052"/>
    </source>
</evidence>
<dbReference type="EMBL" id="CP014244">
    <property type="protein sequence ID" value="AMD20670.1"/>
    <property type="molecule type" value="Genomic_DNA"/>
</dbReference>
<evidence type="ECO:0000313" key="12">
    <source>
        <dbReference type="EMBL" id="AMD20670.1"/>
    </source>
</evidence>
<evidence type="ECO:0000256" key="3">
    <source>
        <dbReference type="ARBA" id="ARBA00022729"/>
    </source>
</evidence>
<feature type="signal peptide" evidence="10">
    <location>
        <begin position="1"/>
        <end position="23"/>
    </location>
</feature>
<gene>
    <name evidence="12" type="ORF">AW171_hschr42573</name>
</gene>
<keyword evidence="5 8" id="KW-0378">Hydrolase</keyword>
<feature type="disulfide bond" evidence="7">
    <location>
        <begin position="294"/>
        <end position="333"/>
    </location>
</feature>
<dbReference type="PROSITE" id="PS51767">
    <property type="entry name" value="PEPTIDASE_A1"/>
    <property type="match status" value="1"/>
</dbReference>
<dbReference type="GeneID" id="28723926"/>
<dbReference type="OrthoDB" id="771136at2759"/>
<name>A0A109UZ07_9SACH</name>
<feature type="region of interest" description="Disordered" evidence="9">
    <location>
        <begin position="396"/>
        <end position="463"/>
    </location>
</feature>
<dbReference type="PANTHER" id="PTHR47966">
    <property type="entry name" value="BETA-SITE APP-CLEAVING ENZYME, ISOFORM A-RELATED"/>
    <property type="match status" value="1"/>
</dbReference>
<dbReference type="CDD" id="cd05474">
    <property type="entry name" value="SAP_like"/>
    <property type="match status" value="1"/>
</dbReference>
<evidence type="ECO:0000259" key="11">
    <source>
        <dbReference type="PROSITE" id="PS51767"/>
    </source>
</evidence>
<reference evidence="12 13" key="1">
    <citation type="submission" date="2016-01" db="EMBL/GenBank/DDBJ databases">
        <title>Genome sequence of the yeast Holleya sinecauda.</title>
        <authorList>
            <person name="Dietrich F.S."/>
        </authorList>
    </citation>
    <scope>NUCLEOTIDE SEQUENCE [LARGE SCALE GENOMIC DNA]</scope>
    <source>
        <strain evidence="12 13">ATCC 58844</strain>
    </source>
</reference>
<evidence type="ECO:0000256" key="6">
    <source>
        <dbReference type="PIRSR" id="PIRSR601461-1"/>
    </source>
</evidence>
<keyword evidence="13" id="KW-1185">Reference proteome</keyword>
<dbReference type="InterPro" id="IPR001461">
    <property type="entry name" value="Aspartic_peptidase_A1"/>
</dbReference>
<evidence type="ECO:0000256" key="8">
    <source>
        <dbReference type="RuleBase" id="RU000454"/>
    </source>
</evidence>
<keyword evidence="4 8" id="KW-0064">Aspartyl protease</keyword>
<protein>
    <submittedName>
        <fullName evidence="12">HDL074Wp</fullName>
    </submittedName>
</protein>
<dbReference type="SUPFAM" id="SSF50630">
    <property type="entry name" value="Acid proteases"/>
    <property type="match status" value="1"/>
</dbReference>
<feature type="compositionally biased region" description="Low complexity" evidence="9">
    <location>
        <begin position="428"/>
        <end position="437"/>
    </location>
</feature>
<proteinExistence type="inferred from homology"/>
<dbReference type="PRINTS" id="PR00792">
    <property type="entry name" value="PEPSIN"/>
</dbReference>
<organism evidence="12 13">
    <name type="scientific">Eremothecium sinecaudum</name>
    <dbReference type="NCBI Taxonomy" id="45286"/>
    <lineage>
        <taxon>Eukaryota</taxon>
        <taxon>Fungi</taxon>
        <taxon>Dikarya</taxon>
        <taxon>Ascomycota</taxon>
        <taxon>Saccharomycotina</taxon>
        <taxon>Saccharomycetes</taxon>
        <taxon>Saccharomycetales</taxon>
        <taxon>Saccharomycetaceae</taxon>
        <taxon>Eremothecium</taxon>
    </lineage>
</organism>
<evidence type="ECO:0000256" key="2">
    <source>
        <dbReference type="ARBA" id="ARBA00022670"/>
    </source>
</evidence>
<dbReference type="InterPro" id="IPR021109">
    <property type="entry name" value="Peptidase_aspartic_dom_sf"/>
</dbReference>
<dbReference type="InterPro" id="IPR033876">
    <property type="entry name" value="SAP-like"/>
</dbReference>
<dbReference type="GO" id="GO:0071944">
    <property type="term" value="C:cell periphery"/>
    <property type="evidence" value="ECO:0007669"/>
    <property type="project" value="UniProtKB-ARBA"/>
</dbReference>
<dbReference type="Gene3D" id="2.40.70.10">
    <property type="entry name" value="Acid Proteases"/>
    <property type="match status" value="2"/>
</dbReference>
<dbReference type="Proteomes" id="UP000243052">
    <property type="component" value="Chromosome iv"/>
</dbReference>
<feature type="region of interest" description="Disordered" evidence="9">
    <location>
        <begin position="504"/>
        <end position="540"/>
    </location>
</feature>
<evidence type="ECO:0000256" key="9">
    <source>
        <dbReference type="SAM" id="MobiDB-lite"/>
    </source>
</evidence>
<dbReference type="AlphaFoldDB" id="A0A109UZ07"/>
<feature type="compositionally biased region" description="Polar residues" evidence="9">
    <location>
        <begin position="526"/>
        <end position="535"/>
    </location>
</feature>
<dbReference type="PROSITE" id="PS00141">
    <property type="entry name" value="ASP_PROTEASE"/>
    <property type="match status" value="1"/>
</dbReference>
<evidence type="ECO:0000256" key="1">
    <source>
        <dbReference type="ARBA" id="ARBA00007447"/>
    </source>
</evidence>
<dbReference type="GO" id="GO:0004190">
    <property type="term" value="F:aspartic-type endopeptidase activity"/>
    <property type="evidence" value="ECO:0007669"/>
    <property type="project" value="UniProtKB-KW"/>
</dbReference>
<accession>A0A109UZ07</accession>
<dbReference type="InterPro" id="IPR033121">
    <property type="entry name" value="PEPTIDASE_A1"/>
</dbReference>
<keyword evidence="3 10" id="KW-0732">Signal</keyword>
<dbReference type="InterPro" id="IPR001969">
    <property type="entry name" value="Aspartic_peptidase_AS"/>
</dbReference>
<feature type="active site" evidence="6">
    <location>
        <position position="59"/>
    </location>
</feature>
<feature type="domain" description="Peptidase A1" evidence="11">
    <location>
        <begin position="41"/>
        <end position="369"/>
    </location>
</feature>
<dbReference type="RefSeq" id="XP_017987666.1">
    <property type="nucleotide sequence ID" value="XM_018131756.1"/>
</dbReference>
<keyword evidence="2 8" id="KW-0645">Protease</keyword>
<keyword evidence="7" id="KW-1015">Disulfide bond</keyword>
<comment type="similarity">
    <text evidence="1 8">Belongs to the peptidase A1 family.</text>
</comment>
<dbReference type="PANTHER" id="PTHR47966:SF65">
    <property type="entry name" value="ASPARTIC-TYPE ENDOPEPTIDASE"/>
    <property type="match status" value="1"/>
</dbReference>
<feature type="active site" evidence="6">
    <location>
        <position position="259"/>
    </location>
</feature>
<evidence type="ECO:0000256" key="5">
    <source>
        <dbReference type="ARBA" id="ARBA00022801"/>
    </source>
</evidence>
<evidence type="ECO:0000256" key="7">
    <source>
        <dbReference type="PIRSR" id="PIRSR601461-2"/>
    </source>
</evidence>
<feature type="chain" id="PRO_5007141046" evidence="10">
    <location>
        <begin position="24"/>
        <end position="588"/>
    </location>
</feature>
<evidence type="ECO:0000256" key="10">
    <source>
        <dbReference type="SAM" id="SignalP"/>
    </source>
</evidence>
<sequence length="588" mass="63207">MNSMCAFLFQSFLCFSTLAVVLAAGDGRYLSLNLTNVGDVYTVEVGVGTPPQKLHAILDTGSSDMWVKASTAHGDERTMYDSPTFDYTRSTSLRKTGYDFFINYIDTSSTGFWVTEKVTVGDVELVDFQHAVVNHTTTSVPAILGIGFQDGESIIGYPNSPNFTYPNFPVALKEQGYIDEVAYSLYLGAEDRQDGTLTFGAIDHARYVGNLYTFPVVNVYHFVSTPVQLHITLQGVGISESNFSAPRTLYDVPSPALVDTGTNGIIAPANIVFEIASKLNAVFDDEHDIFVFDCDLFDKIQTTILKFNFGDLTIDTPLANLLITAEDLGGSQCGLSLMPDERNRFILGVPFLRSVYAVFDLERAEITLAQANLQPGEQDLQVIHDEVPGAIRATAQPWVLPPGDSPPTRGQPLNSTQEVPKVPAATLSPAQDSSASPPSIPITTFESSSRPAATPSTPPAEITKVPQTANCSCHNPEVDSVHGLKTCDDSSVLPKPLPVSIQHAQADSQNSVTTLTPIPLPEPTDGDQTTPSPAINSPDMPSVQLISTILAKPGNSSPSQDHILSVIVVTEYKTVETTATVTLVSCAV</sequence>